<evidence type="ECO:0000256" key="1">
    <source>
        <dbReference type="ARBA" id="ARBA00005417"/>
    </source>
</evidence>
<organism evidence="7 8">
    <name type="scientific">Nocardia neocaledoniensis</name>
    <dbReference type="NCBI Taxonomy" id="236511"/>
    <lineage>
        <taxon>Bacteria</taxon>
        <taxon>Bacillati</taxon>
        <taxon>Actinomycetota</taxon>
        <taxon>Actinomycetes</taxon>
        <taxon>Mycobacteriales</taxon>
        <taxon>Nocardiaceae</taxon>
        <taxon>Nocardia</taxon>
    </lineage>
</organism>
<protein>
    <submittedName>
        <fullName evidence="7">ABC-2 type transport system ATP-binding protein</fullName>
    </submittedName>
</protein>
<evidence type="ECO:0000256" key="2">
    <source>
        <dbReference type="ARBA" id="ARBA00022448"/>
    </source>
</evidence>
<comment type="caution">
    <text evidence="7">The sequence shown here is derived from an EMBL/GenBank/DDBJ whole genome shotgun (WGS) entry which is preliminary data.</text>
</comment>
<dbReference type="GO" id="GO:0005524">
    <property type="term" value="F:ATP binding"/>
    <property type="evidence" value="ECO:0007669"/>
    <property type="project" value="UniProtKB-KW"/>
</dbReference>
<keyword evidence="3" id="KW-0547">Nucleotide-binding</keyword>
<evidence type="ECO:0000256" key="3">
    <source>
        <dbReference type="ARBA" id="ARBA00022741"/>
    </source>
</evidence>
<comment type="similarity">
    <text evidence="1">Belongs to the ABC transporter superfamily.</text>
</comment>
<dbReference type="PANTHER" id="PTHR43335">
    <property type="entry name" value="ABC TRANSPORTER, ATP-BINDING PROTEIN"/>
    <property type="match status" value="1"/>
</dbReference>
<sequence>MSARRGDAVRVRGVGKQFDLVDAVREVDFAVQTGTVTALVGPTGAGKSTLLRMIVGLRRPSTGAVEIDLPGTGPHRIGAVLNPRGLHPARTVYDHLRCYAPVAGVSRRRVDAVLGETGLAAVADTVIAGLQPGQQTRLALATALLADPPLLVLDDPFVGAEAFERGWLHDLLRRHTARGGTVLVSSDKLADVVASADQLVVLSEGAVVWQGTPTKLRRGHPDRLVVAAAPSIALATALAARGFTDAVMRPDGRLAVAEASEATIRSIAETAQVRIASVVTDPIHPDRVLASLTKPRRHRHTRPTPPAAPAVFGPAPTSPGMPR</sequence>
<evidence type="ECO:0000259" key="6">
    <source>
        <dbReference type="PROSITE" id="PS50893"/>
    </source>
</evidence>
<name>A0A317NVQ0_9NOCA</name>
<keyword evidence="4 7" id="KW-0067">ATP-binding</keyword>
<feature type="domain" description="ABC transporter" evidence="6">
    <location>
        <begin position="9"/>
        <end position="229"/>
    </location>
</feature>
<dbReference type="InterPro" id="IPR027417">
    <property type="entry name" value="P-loop_NTPase"/>
</dbReference>
<evidence type="ECO:0000256" key="5">
    <source>
        <dbReference type="SAM" id="MobiDB-lite"/>
    </source>
</evidence>
<dbReference type="RefSeq" id="WP_110036547.1">
    <property type="nucleotide sequence ID" value="NZ_QGTL01000002.1"/>
</dbReference>
<dbReference type="PANTHER" id="PTHR43335:SF4">
    <property type="entry name" value="ABC TRANSPORTER, ATP-BINDING PROTEIN"/>
    <property type="match status" value="1"/>
</dbReference>
<dbReference type="InterPro" id="IPR003593">
    <property type="entry name" value="AAA+_ATPase"/>
</dbReference>
<proteinExistence type="inferred from homology"/>
<dbReference type="Gene3D" id="3.40.50.300">
    <property type="entry name" value="P-loop containing nucleotide triphosphate hydrolases"/>
    <property type="match status" value="1"/>
</dbReference>
<dbReference type="GO" id="GO:0016887">
    <property type="term" value="F:ATP hydrolysis activity"/>
    <property type="evidence" value="ECO:0007669"/>
    <property type="project" value="InterPro"/>
</dbReference>
<dbReference type="PROSITE" id="PS50893">
    <property type="entry name" value="ABC_TRANSPORTER_2"/>
    <property type="match status" value="1"/>
</dbReference>
<evidence type="ECO:0000313" key="8">
    <source>
        <dbReference type="Proteomes" id="UP000246410"/>
    </source>
</evidence>
<dbReference type="Pfam" id="PF00005">
    <property type="entry name" value="ABC_tran"/>
    <property type="match status" value="1"/>
</dbReference>
<dbReference type="SMART" id="SM00382">
    <property type="entry name" value="AAA"/>
    <property type="match status" value="1"/>
</dbReference>
<evidence type="ECO:0000256" key="4">
    <source>
        <dbReference type="ARBA" id="ARBA00022840"/>
    </source>
</evidence>
<keyword evidence="2" id="KW-0813">Transport</keyword>
<dbReference type="EMBL" id="QGTL01000002">
    <property type="protein sequence ID" value="PWV79420.1"/>
    <property type="molecule type" value="Genomic_DNA"/>
</dbReference>
<gene>
    <name evidence="7" type="ORF">DFR69_102483</name>
</gene>
<dbReference type="InterPro" id="IPR003439">
    <property type="entry name" value="ABC_transporter-like_ATP-bd"/>
</dbReference>
<dbReference type="AlphaFoldDB" id="A0A317NVQ0"/>
<feature type="region of interest" description="Disordered" evidence="5">
    <location>
        <begin position="288"/>
        <end position="323"/>
    </location>
</feature>
<reference evidence="7 8" key="1">
    <citation type="submission" date="2018-05" db="EMBL/GenBank/DDBJ databases">
        <title>Genomic Encyclopedia of Type Strains, Phase IV (KMG-IV): sequencing the most valuable type-strain genomes for metagenomic binning, comparative biology and taxonomic classification.</title>
        <authorList>
            <person name="Goeker M."/>
        </authorList>
    </citation>
    <scope>NUCLEOTIDE SEQUENCE [LARGE SCALE GENOMIC DNA]</scope>
    <source>
        <strain evidence="7 8">DSM 44717</strain>
    </source>
</reference>
<dbReference type="Proteomes" id="UP000246410">
    <property type="component" value="Unassembled WGS sequence"/>
</dbReference>
<keyword evidence="8" id="KW-1185">Reference proteome</keyword>
<accession>A0A317NVQ0</accession>
<evidence type="ECO:0000313" key="7">
    <source>
        <dbReference type="EMBL" id="PWV79420.1"/>
    </source>
</evidence>
<dbReference type="SUPFAM" id="SSF52540">
    <property type="entry name" value="P-loop containing nucleoside triphosphate hydrolases"/>
    <property type="match status" value="1"/>
</dbReference>